<dbReference type="AlphaFoldDB" id="A0A3M8QVK5"/>
<reference evidence="1" key="1">
    <citation type="submission" date="2018-10" db="EMBL/GenBank/DDBJ databases">
        <title>Acidithiobacillus sulfuriphilus sp. nov.: an extremely acidophilic sulfur-oxidizing chemolithotroph isolated from a neutral pH environment.</title>
        <authorList>
            <person name="Falagan C."/>
            <person name="Moya-Beltran A."/>
            <person name="Quatrini R."/>
            <person name="Johnson D.B."/>
        </authorList>
    </citation>
    <scope>NUCLEOTIDE SEQUENCE [LARGE SCALE GENOMIC DNA]</scope>
    <source>
        <strain evidence="1">CJ-2</strain>
    </source>
</reference>
<accession>A0A3M8QVK5</accession>
<comment type="caution">
    <text evidence="1">The sequence shown here is derived from an EMBL/GenBank/DDBJ whole genome shotgun (WGS) entry which is preliminary data.</text>
</comment>
<dbReference type="RefSeq" id="WP_123104547.1">
    <property type="nucleotide sequence ID" value="NZ_CP127527.1"/>
</dbReference>
<sequence>MSTPVTDLPSVAHVRKLLFYGGPHSQLVGELENRPEQERGVAVLYHLALRYGVISPTAAREGLALLVTAGPADDAARKILEEVVAQGDFLAVRVLR</sequence>
<dbReference type="InterPro" id="IPR016755">
    <property type="entry name" value="UCP019302"/>
</dbReference>
<protein>
    <submittedName>
        <fullName evidence="1">DUF2322 family protein</fullName>
    </submittedName>
</protein>
<gene>
    <name evidence="1" type="ORF">EC580_09715</name>
</gene>
<dbReference type="EMBL" id="RIZI01000177">
    <property type="protein sequence ID" value="RNF60165.1"/>
    <property type="molecule type" value="Genomic_DNA"/>
</dbReference>
<dbReference type="OrthoDB" id="5296614at2"/>
<organism evidence="1">
    <name type="scientific">Acidithiobacillus sulfuriphilus</name>
    <dbReference type="NCBI Taxonomy" id="1867749"/>
    <lineage>
        <taxon>Bacteria</taxon>
        <taxon>Pseudomonadati</taxon>
        <taxon>Pseudomonadota</taxon>
        <taxon>Acidithiobacillia</taxon>
        <taxon>Acidithiobacillales</taxon>
        <taxon>Acidithiobacillaceae</taxon>
        <taxon>Acidithiobacillus</taxon>
    </lineage>
</organism>
<evidence type="ECO:0000313" key="1">
    <source>
        <dbReference type="EMBL" id="RNF60165.1"/>
    </source>
</evidence>
<dbReference type="Pfam" id="PF10084">
    <property type="entry name" value="DUF2322"/>
    <property type="match status" value="1"/>
</dbReference>
<proteinExistence type="predicted"/>
<name>A0A3M8QVK5_9PROT</name>